<reference evidence="1" key="1">
    <citation type="submission" date="2021-08" db="EMBL/GenBank/DDBJ databases">
        <title>The first chromosome-level gecko genome reveals the dynamic sex chromosomes of Neotropical dwarf geckos (Sphaerodactylidae: Sphaerodactylus).</title>
        <authorList>
            <person name="Pinto B.J."/>
            <person name="Keating S.E."/>
            <person name="Gamble T."/>
        </authorList>
    </citation>
    <scope>NUCLEOTIDE SEQUENCE</scope>
    <source>
        <strain evidence="1">TG3544</strain>
    </source>
</reference>
<proteinExistence type="predicted"/>
<sequence>MVPSEAYQYRGIVHLLHHFRWTWIGLLAMDDDYGNQFLQTIVPILTENSICSAFTFRLPKATYMEEMVEQMTVKLAERYPDLMDRKTNVFYLYGQPPVMMCLRLIFCLSSFTSLPPLSKVWIITSHWDFGSFAFQDFLDAGSFHGTLSFTVHSNQPPGFQEFLQTIRPFWAEADGFIQPFWEQAFSCSLKHKLEKICTGEEKLESLPGTFFEMHMTGYSYNIYNAVYAAAHALHNINIHGSKQRRLAGGGRLDVQNIQPWQLHRFLQRTLFNNSAGESVRFDKNRELVTVFDLANWLIFSNGSFARLKVGKLDPFAPSDNQLTLNDDQIVWHRGFKQLSTDTFCILAPE</sequence>
<evidence type="ECO:0000313" key="1">
    <source>
        <dbReference type="EMBL" id="KAH7996685.1"/>
    </source>
</evidence>
<protein>
    <submittedName>
        <fullName evidence="1">Uncharacterized protein</fullName>
    </submittedName>
</protein>
<dbReference type="Proteomes" id="UP000827872">
    <property type="component" value="Linkage Group LG15"/>
</dbReference>
<gene>
    <name evidence="1" type="ORF">K3G42_010041</name>
</gene>
<keyword evidence="2" id="KW-1185">Reference proteome</keyword>
<comment type="caution">
    <text evidence="1">The sequence shown here is derived from an EMBL/GenBank/DDBJ whole genome shotgun (WGS) entry which is preliminary data.</text>
</comment>
<name>A0ACB8EVW2_9SAUR</name>
<dbReference type="EMBL" id="CM037628">
    <property type="protein sequence ID" value="KAH7996685.1"/>
    <property type="molecule type" value="Genomic_DNA"/>
</dbReference>
<evidence type="ECO:0000313" key="2">
    <source>
        <dbReference type="Proteomes" id="UP000827872"/>
    </source>
</evidence>
<accession>A0ACB8EVW2</accession>
<organism evidence="1 2">
    <name type="scientific">Sphaerodactylus townsendi</name>
    <dbReference type="NCBI Taxonomy" id="933632"/>
    <lineage>
        <taxon>Eukaryota</taxon>
        <taxon>Metazoa</taxon>
        <taxon>Chordata</taxon>
        <taxon>Craniata</taxon>
        <taxon>Vertebrata</taxon>
        <taxon>Euteleostomi</taxon>
        <taxon>Lepidosauria</taxon>
        <taxon>Squamata</taxon>
        <taxon>Bifurcata</taxon>
        <taxon>Gekkota</taxon>
        <taxon>Sphaerodactylidae</taxon>
        <taxon>Sphaerodactylus</taxon>
    </lineage>
</organism>